<sequence>MPPTDTFWPADYAWAANYSGNAVYNTAAQWVAAADRIRGSCQFHLLRFHFGARMGVCDAVATDFGECASYRQPAEHSHAAAPVLVIRDRFVIIRDRHGSGIRHGGRCWRHQPTVFHRLLVFHQRGTDPTAA</sequence>
<dbReference type="Proteomes" id="UP000465866">
    <property type="component" value="Chromosome"/>
</dbReference>
<dbReference type="AlphaFoldDB" id="A0A7I7KRG9"/>
<gene>
    <name evidence="1" type="ORF">MCOO_07300</name>
</gene>
<dbReference type="EMBL" id="AP022569">
    <property type="protein sequence ID" value="BBX44715.1"/>
    <property type="molecule type" value="Genomic_DNA"/>
</dbReference>
<protein>
    <submittedName>
        <fullName evidence="1">Uncharacterized protein</fullName>
    </submittedName>
</protein>
<dbReference type="KEGG" id="mcoo:MCOO_07300"/>
<organism evidence="1 2">
    <name type="scientific">Mycobacterium cookii</name>
    <dbReference type="NCBI Taxonomy" id="1775"/>
    <lineage>
        <taxon>Bacteria</taxon>
        <taxon>Bacillati</taxon>
        <taxon>Actinomycetota</taxon>
        <taxon>Actinomycetes</taxon>
        <taxon>Mycobacteriales</taxon>
        <taxon>Mycobacteriaceae</taxon>
        <taxon>Mycobacterium</taxon>
    </lineage>
</organism>
<keyword evidence="2" id="KW-1185">Reference proteome</keyword>
<evidence type="ECO:0000313" key="1">
    <source>
        <dbReference type="EMBL" id="BBX44715.1"/>
    </source>
</evidence>
<name>A0A7I7KRG9_9MYCO</name>
<evidence type="ECO:0000313" key="2">
    <source>
        <dbReference type="Proteomes" id="UP000465866"/>
    </source>
</evidence>
<accession>A0A7I7KRG9</accession>
<reference evidence="1 2" key="1">
    <citation type="journal article" date="2019" name="Emerg. Microbes Infect.">
        <title>Comprehensive subspecies identification of 175 nontuberculous mycobacteria species based on 7547 genomic profiles.</title>
        <authorList>
            <person name="Matsumoto Y."/>
            <person name="Kinjo T."/>
            <person name="Motooka D."/>
            <person name="Nabeya D."/>
            <person name="Jung N."/>
            <person name="Uechi K."/>
            <person name="Horii T."/>
            <person name="Iida T."/>
            <person name="Fujita J."/>
            <person name="Nakamura S."/>
        </authorList>
    </citation>
    <scope>NUCLEOTIDE SEQUENCE [LARGE SCALE GENOMIC DNA]</scope>
    <source>
        <strain evidence="1 2">JCM 12404</strain>
    </source>
</reference>
<proteinExistence type="predicted"/>